<organism evidence="1 2">
    <name type="scientific">Croceifilum oryzae</name>
    <dbReference type="NCBI Taxonomy" id="1553429"/>
    <lineage>
        <taxon>Bacteria</taxon>
        <taxon>Bacillati</taxon>
        <taxon>Bacillota</taxon>
        <taxon>Bacilli</taxon>
        <taxon>Bacillales</taxon>
        <taxon>Thermoactinomycetaceae</taxon>
        <taxon>Croceifilum</taxon>
    </lineage>
</organism>
<keyword evidence="2" id="KW-1185">Reference proteome</keyword>
<accession>A0AAJ1TPR0</accession>
<name>A0AAJ1TPR0_9BACL</name>
<evidence type="ECO:0000313" key="1">
    <source>
        <dbReference type="EMBL" id="MDQ0418680.1"/>
    </source>
</evidence>
<comment type="caution">
    <text evidence="1">The sequence shown here is derived from an EMBL/GenBank/DDBJ whole genome shotgun (WGS) entry which is preliminary data.</text>
</comment>
<evidence type="ECO:0008006" key="3">
    <source>
        <dbReference type="Google" id="ProtNLM"/>
    </source>
</evidence>
<dbReference type="AlphaFoldDB" id="A0AAJ1TPR0"/>
<reference evidence="1 2" key="1">
    <citation type="submission" date="2023-07" db="EMBL/GenBank/DDBJ databases">
        <title>Genomic Encyclopedia of Type Strains, Phase IV (KMG-IV): sequencing the most valuable type-strain genomes for metagenomic binning, comparative biology and taxonomic classification.</title>
        <authorList>
            <person name="Goeker M."/>
        </authorList>
    </citation>
    <scope>NUCLEOTIDE SEQUENCE [LARGE SCALE GENOMIC DNA]</scope>
    <source>
        <strain evidence="1 2">DSM 46876</strain>
    </source>
</reference>
<protein>
    <recommendedName>
        <fullName evidence="3">DUF3732 domain-containing protein</fullName>
    </recommendedName>
</protein>
<dbReference type="Proteomes" id="UP001238450">
    <property type="component" value="Unassembled WGS sequence"/>
</dbReference>
<evidence type="ECO:0000313" key="2">
    <source>
        <dbReference type="Proteomes" id="UP001238450"/>
    </source>
</evidence>
<sequence length="141" mass="16105">MFFQIKEVVLWPKKSNLAPRRLRFELGKVNVISGASRTGKSAIIPIIDYCLGSDKCSIPVKTIRDTCAWFGVVVKTRHGEILLARREPGQDLKCNDMIIIEGKEVEVPIHIPGSYRIVKREHRLNPRNIEWISLILCKSQI</sequence>
<gene>
    <name evidence="1" type="ORF">J2Z48_002883</name>
</gene>
<dbReference type="EMBL" id="JAUSUV010000015">
    <property type="protein sequence ID" value="MDQ0418680.1"/>
    <property type="molecule type" value="Genomic_DNA"/>
</dbReference>
<proteinExistence type="predicted"/>